<feature type="transmembrane region" description="Helical" evidence="1">
    <location>
        <begin position="216"/>
        <end position="233"/>
    </location>
</feature>
<dbReference type="EMBL" id="CABHNT010000058">
    <property type="protein sequence ID" value="VUX38521.1"/>
    <property type="molecule type" value="Genomic_DNA"/>
</dbReference>
<feature type="transmembrane region" description="Helical" evidence="1">
    <location>
        <begin position="280"/>
        <end position="302"/>
    </location>
</feature>
<evidence type="ECO:0000259" key="2">
    <source>
        <dbReference type="Pfam" id="PF01757"/>
    </source>
</evidence>
<feature type="domain" description="Acyltransferase 3" evidence="2">
    <location>
        <begin position="6"/>
        <end position="334"/>
    </location>
</feature>
<feature type="transmembrane region" description="Helical" evidence="1">
    <location>
        <begin position="132"/>
        <end position="150"/>
    </location>
</feature>
<dbReference type="InterPro" id="IPR002656">
    <property type="entry name" value="Acyl_transf_3_dom"/>
</dbReference>
<keyword evidence="1" id="KW-1133">Transmembrane helix</keyword>
<feature type="transmembrane region" description="Helical" evidence="1">
    <location>
        <begin position="322"/>
        <end position="346"/>
    </location>
</feature>
<evidence type="ECO:0000313" key="3">
    <source>
        <dbReference type="EMBL" id="VUX38521.1"/>
    </source>
</evidence>
<keyword evidence="1" id="KW-0812">Transmembrane</keyword>
<reference evidence="3 4" key="1">
    <citation type="submission" date="2019-07" db="EMBL/GenBank/DDBJ databases">
        <authorList>
            <person name="Hibberd C M."/>
            <person name="Gehrig L. J."/>
            <person name="Chang H.-W."/>
            <person name="Venkatesh S."/>
        </authorList>
    </citation>
    <scope>NUCLEOTIDE SEQUENCE [LARGE SCALE GENOMIC DNA]</scope>
    <source>
        <strain evidence="3">Bifidobacterium_longum_subsp_infantis_JG_Bg463</strain>
    </source>
</reference>
<dbReference type="Proteomes" id="UP000345266">
    <property type="component" value="Unassembled WGS sequence"/>
</dbReference>
<dbReference type="InterPro" id="IPR052734">
    <property type="entry name" value="Nod_factor_acetyltransferase"/>
</dbReference>
<protein>
    <submittedName>
        <fullName evidence="3">Acyltransferase family protein</fullName>
    </submittedName>
</protein>
<feature type="transmembrane region" description="Helical" evidence="1">
    <location>
        <begin position="248"/>
        <end position="268"/>
    </location>
</feature>
<organism evidence="3 4">
    <name type="scientific">Bifidobacterium longum subsp. infantis</name>
    <dbReference type="NCBI Taxonomy" id="1682"/>
    <lineage>
        <taxon>Bacteria</taxon>
        <taxon>Bacillati</taxon>
        <taxon>Actinomycetota</taxon>
        <taxon>Actinomycetes</taxon>
        <taxon>Bifidobacteriales</taxon>
        <taxon>Bifidobacteriaceae</taxon>
        <taxon>Bifidobacterium</taxon>
    </lineage>
</organism>
<sequence>MTKRIQYFDIARGIGIICVVLSHTLLDSQRIDGLPFGVAATWIFRICFSFHMPLFFILSGYFMRPNRKFRWRKESDELLATYALSSVAVIILSAIREGINHRSVLDGIRKWVVAAFYGSGAGFSSGTWEVKYPIGATWFLLALFWAHLIISLADKTPMPWMIILVSFLVGYTLGQHIWLPFSLLSGMSASLFVYIGRMIRQADSVTKLQSKSISSLIMWILLILVWFIAIIRFDEFGLATNRLGGHPAWSIAGAIAGTMTVVGISILIDYVPKVSEVLSLIGRGSLALLCIHMVEMNVFPWARMITALDVMFGHRMLWMMFFAIRLIMDLILVICLYHIPVVNAIFFPSLQKELNEPSRSK</sequence>
<name>A0A564W0R1_BIFLI</name>
<keyword evidence="1" id="KW-0472">Membrane</keyword>
<feature type="transmembrane region" description="Helical" evidence="1">
    <location>
        <begin position="179"/>
        <end position="196"/>
    </location>
</feature>
<dbReference type="AlphaFoldDB" id="A0A564W0R1"/>
<dbReference type="RefSeq" id="WP_144099296.1">
    <property type="nucleotide sequence ID" value="NZ_CABHND010000034.1"/>
</dbReference>
<keyword evidence="3" id="KW-0808">Transferase</keyword>
<keyword evidence="3" id="KW-0012">Acyltransferase</keyword>
<feature type="transmembrane region" description="Helical" evidence="1">
    <location>
        <begin position="38"/>
        <end position="58"/>
    </location>
</feature>
<evidence type="ECO:0000256" key="1">
    <source>
        <dbReference type="SAM" id="Phobius"/>
    </source>
</evidence>
<proteinExistence type="predicted"/>
<accession>A0A564W0R1</accession>
<dbReference type="PANTHER" id="PTHR37312:SF1">
    <property type="entry name" value="MEMBRANE-BOUND ACYLTRANSFERASE YKRP-RELATED"/>
    <property type="match status" value="1"/>
</dbReference>
<dbReference type="Pfam" id="PF01757">
    <property type="entry name" value="Acyl_transf_3"/>
    <property type="match status" value="1"/>
</dbReference>
<dbReference type="GO" id="GO:0016747">
    <property type="term" value="F:acyltransferase activity, transferring groups other than amino-acyl groups"/>
    <property type="evidence" value="ECO:0007669"/>
    <property type="project" value="InterPro"/>
</dbReference>
<evidence type="ECO:0000313" key="4">
    <source>
        <dbReference type="Proteomes" id="UP000345266"/>
    </source>
</evidence>
<gene>
    <name evidence="3" type="ORF">BLJG463_02354</name>
</gene>
<feature type="transmembrane region" description="Helical" evidence="1">
    <location>
        <begin position="7"/>
        <end position="26"/>
    </location>
</feature>
<dbReference type="PANTHER" id="PTHR37312">
    <property type="entry name" value="MEMBRANE-BOUND ACYLTRANSFERASE YKRP-RELATED"/>
    <property type="match status" value="1"/>
</dbReference>